<sequence>DRRRDHESRRRRRSARLRLAAGGEAEGRAVPGGRVLRGRAAGGRGSHARPVRADVLGMAAVRGVLRVPRGRRAVPRRAGLRHGLLRRPAPLRRRPPPGVVAPGGPHVRAPGRQRADRDLLRRGRHLPDEPVAGHARERHARPGHRHHDHQPGRDRRRRAPRSGRGPQRPDVGRERRGDHVHRLPGRPPRHRRRRRLRHARHGRQVHRHLHARRPAGRGL</sequence>
<feature type="region of interest" description="Disordered" evidence="1">
    <location>
        <begin position="1"/>
        <end position="30"/>
    </location>
</feature>
<gene>
    <name evidence="2" type="ORF">AVDCRST_MAG64-2135</name>
</gene>
<feature type="non-terminal residue" evidence="2">
    <location>
        <position position="1"/>
    </location>
</feature>
<dbReference type="AlphaFoldDB" id="A0A6J4P7I8"/>
<feature type="compositionally biased region" description="Low complexity" evidence="1">
    <location>
        <begin position="17"/>
        <end position="30"/>
    </location>
</feature>
<protein>
    <submittedName>
        <fullName evidence="2">Uncharacterized protein</fullName>
    </submittedName>
</protein>
<feature type="compositionally biased region" description="Basic residues" evidence="1">
    <location>
        <begin position="76"/>
        <end position="95"/>
    </location>
</feature>
<organism evidence="2">
    <name type="scientific">uncultured Phycisphaerae bacterium</name>
    <dbReference type="NCBI Taxonomy" id="904963"/>
    <lineage>
        <taxon>Bacteria</taxon>
        <taxon>Pseudomonadati</taxon>
        <taxon>Planctomycetota</taxon>
        <taxon>Phycisphaerae</taxon>
        <taxon>environmental samples</taxon>
    </lineage>
</organism>
<dbReference type="EMBL" id="CADCUQ010000481">
    <property type="protein sequence ID" value="CAA9408235.1"/>
    <property type="molecule type" value="Genomic_DNA"/>
</dbReference>
<feature type="compositionally biased region" description="Basic and acidic residues" evidence="1">
    <location>
        <begin position="170"/>
        <end position="181"/>
    </location>
</feature>
<proteinExistence type="predicted"/>
<evidence type="ECO:0000256" key="1">
    <source>
        <dbReference type="SAM" id="MobiDB-lite"/>
    </source>
</evidence>
<feature type="compositionally biased region" description="Low complexity" evidence="1">
    <location>
        <begin position="100"/>
        <end position="112"/>
    </location>
</feature>
<feature type="compositionally biased region" description="Basic and acidic residues" evidence="1">
    <location>
        <begin position="113"/>
        <end position="128"/>
    </location>
</feature>
<feature type="compositionally biased region" description="Basic residues" evidence="1">
    <location>
        <begin position="182"/>
        <end position="219"/>
    </location>
</feature>
<feature type="compositionally biased region" description="Basic residues" evidence="1">
    <location>
        <begin position="136"/>
        <end position="161"/>
    </location>
</feature>
<evidence type="ECO:0000313" key="2">
    <source>
        <dbReference type="EMBL" id="CAA9408235.1"/>
    </source>
</evidence>
<reference evidence="2" key="1">
    <citation type="submission" date="2020-02" db="EMBL/GenBank/DDBJ databases">
        <authorList>
            <person name="Meier V. D."/>
        </authorList>
    </citation>
    <scope>NUCLEOTIDE SEQUENCE</scope>
    <source>
        <strain evidence="2">AVDCRST_MAG64</strain>
    </source>
</reference>
<feature type="region of interest" description="Disordered" evidence="1">
    <location>
        <begin position="76"/>
        <end position="219"/>
    </location>
</feature>
<name>A0A6J4P7I8_9BACT</name>
<accession>A0A6J4P7I8</accession>
<feature type="non-terminal residue" evidence="2">
    <location>
        <position position="219"/>
    </location>
</feature>